<dbReference type="EMBL" id="CP003346">
    <property type="protein sequence ID" value="AGA77980.1"/>
    <property type="molecule type" value="Genomic_DNA"/>
</dbReference>
<name>L0FZC3_ECHVK</name>
<gene>
    <name evidence="2" type="ordered locus">Echvi_1715</name>
</gene>
<feature type="chain" id="PRO_5003942107" evidence="1">
    <location>
        <begin position="23"/>
        <end position="174"/>
    </location>
</feature>
<evidence type="ECO:0000313" key="2">
    <source>
        <dbReference type="EMBL" id="AGA77980.1"/>
    </source>
</evidence>
<dbReference type="AlphaFoldDB" id="L0FZC3"/>
<protein>
    <submittedName>
        <fullName evidence="2">Uncharacterized protein</fullName>
    </submittedName>
</protein>
<keyword evidence="3" id="KW-1185">Reference proteome</keyword>
<dbReference type="HOGENOM" id="CLU_1608137_0_0_10"/>
<sequence length="174" mass="20412">MVFLRSFYLILFMFFTIACKKANEPLTLPENLDIVTAKGSSNEICFDCDNQVVVYFNYDKLMLVPFSKVFRWDETKEKYPEITFIFYFTGKDKETLKKELEKMSFPYPVLHDPTNSFYKTNHLDTTSLNNKHFMAYILKHQRAKSLANLGMVDLFHEQLDKIVAKEALSMEGVN</sequence>
<organism evidence="2 3">
    <name type="scientific">Echinicola vietnamensis (strain DSM 17526 / LMG 23754 / KMM 6221)</name>
    <dbReference type="NCBI Taxonomy" id="926556"/>
    <lineage>
        <taxon>Bacteria</taxon>
        <taxon>Pseudomonadati</taxon>
        <taxon>Bacteroidota</taxon>
        <taxon>Cytophagia</taxon>
        <taxon>Cytophagales</taxon>
        <taxon>Cyclobacteriaceae</taxon>
        <taxon>Echinicola</taxon>
    </lineage>
</organism>
<feature type="signal peptide" evidence="1">
    <location>
        <begin position="1"/>
        <end position="22"/>
    </location>
</feature>
<reference evidence="3" key="1">
    <citation type="submission" date="2012-02" db="EMBL/GenBank/DDBJ databases">
        <title>The complete genome of Echinicola vietnamensis DSM 17526.</title>
        <authorList>
            <person name="Lucas S."/>
            <person name="Copeland A."/>
            <person name="Lapidus A."/>
            <person name="Glavina del Rio T."/>
            <person name="Dalin E."/>
            <person name="Tice H."/>
            <person name="Bruce D."/>
            <person name="Goodwin L."/>
            <person name="Pitluck S."/>
            <person name="Peters L."/>
            <person name="Ovchinnikova G."/>
            <person name="Teshima H."/>
            <person name="Kyrpides N."/>
            <person name="Mavromatis K."/>
            <person name="Ivanova N."/>
            <person name="Brettin T."/>
            <person name="Detter J.C."/>
            <person name="Han C."/>
            <person name="Larimer F."/>
            <person name="Land M."/>
            <person name="Hauser L."/>
            <person name="Markowitz V."/>
            <person name="Cheng J.-F."/>
            <person name="Hugenholtz P."/>
            <person name="Woyke T."/>
            <person name="Wu D."/>
            <person name="Brambilla E."/>
            <person name="Klenk H.-P."/>
            <person name="Eisen J.A."/>
        </authorList>
    </citation>
    <scope>NUCLEOTIDE SEQUENCE [LARGE SCALE GENOMIC DNA]</scope>
    <source>
        <strain evidence="3">DSM 17526 / LMG 23754 / KMM 6221</strain>
    </source>
</reference>
<evidence type="ECO:0000313" key="3">
    <source>
        <dbReference type="Proteomes" id="UP000010796"/>
    </source>
</evidence>
<dbReference type="PROSITE" id="PS51257">
    <property type="entry name" value="PROKAR_LIPOPROTEIN"/>
    <property type="match status" value="1"/>
</dbReference>
<accession>L0FZC3</accession>
<dbReference type="STRING" id="926556.Echvi_1715"/>
<proteinExistence type="predicted"/>
<dbReference type="KEGG" id="evi:Echvi_1715"/>
<evidence type="ECO:0000256" key="1">
    <source>
        <dbReference type="SAM" id="SignalP"/>
    </source>
</evidence>
<dbReference type="Proteomes" id="UP000010796">
    <property type="component" value="Chromosome"/>
</dbReference>
<keyword evidence="1" id="KW-0732">Signal</keyword>